<dbReference type="Proteomes" id="UP000203507">
    <property type="component" value="Segment"/>
</dbReference>
<dbReference type="RefSeq" id="YP_009362458.1">
    <property type="nucleotide sequence ID" value="NC_034618.1"/>
</dbReference>
<dbReference type="KEGG" id="vg:32878283"/>
<keyword evidence="2" id="KW-1185">Reference proteome</keyword>
<organism evidence="1">
    <name type="scientific">Ranid herpesvirus 3</name>
    <dbReference type="NCBI Taxonomy" id="1987509"/>
    <lineage>
        <taxon>Viruses</taxon>
        <taxon>Duplodnaviria</taxon>
        <taxon>Heunggongvirae</taxon>
        <taxon>Peploviricota</taxon>
        <taxon>Herviviricetes</taxon>
        <taxon>Herpesvirales</taxon>
        <taxon>Alloherpesviridae</taxon>
        <taxon>Batravirus</taxon>
        <taxon>Batravirus ranidallo3</taxon>
    </lineage>
</organism>
<dbReference type="GeneID" id="32878283"/>
<accession>A0A1X9T5G9</accession>
<evidence type="ECO:0000313" key="1">
    <source>
        <dbReference type="EMBL" id="ARR28949.1"/>
    </source>
</evidence>
<proteinExistence type="predicted"/>
<sequence length="119" mass="13761">MEIGSQTFLKINEEACNLKDSLTIPMINGCSPRPRQLSTLASLITAPCSLWSRFRMWYKHQNAEATTSECVSHISDNKSFSISVFDIPIFLPKLILRLTRHETFLRFDIEHKSIYLIRT</sequence>
<dbReference type="EMBL" id="KX832224">
    <property type="protein sequence ID" value="ARR28949.1"/>
    <property type="molecule type" value="Genomic_DNA"/>
</dbReference>
<evidence type="ECO:0000313" key="2">
    <source>
        <dbReference type="Proteomes" id="UP000203507"/>
    </source>
</evidence>
<protein>
    <submittedName>
        <fullName evidence="1">Putative DNA binding protein</fullName>
    </submittedName>
</protein>
<name>A0A1X9T5G9_9VIRU</name>
<reference evidence="1" key="1">
    <citation type="journal article" date="2017" name="Vet. Pathol.">
        <title>Ranid Herpesvirus 3 and Proliferative Dermatitis in Free-Ranging Wild Common Frogs (Rana Temporaria).</title>
        <authorList>
            <person name="Origgi F.C."/>
            <person name="Schmidt B.R."/>
            <person name="Lohmann P."/>
            <person name="Otten P."/>
            <person name="Akdesir E."/>
            <person name="Gaschen V."/>
            <person name="Aguilar-Bultet L."/>
            <person name="Wahli T."/>
            <person name="Sattler U."/>
            <person name="Stoffel M.H."/>
        </authorList>
    </citation>
    <scope>NUCLEOTIDE SEQUENCE [LARGE SCALE GENOMIC DNA]</scope>
    <source>
        <strain evidence="1">FO1_2015</strain>
    </source>
</reference>